<dbReference type="AlphaFoldDB" id="A0A8J3DZC0"/>
<feature type="domain" description="Circularly permuted ATP-grasp type 2" evidence="2">
    <location>
        <begin position="63"/>
        <end position="441"/>
    </location>
</feature>
<dbReference type="EMBL" id="BMZQ01000002">
    <property type="protein sequence ID" value="GHD16721.1"/>
    <property type="molecule type" value="Genomic_DNA"/>
</dbReference>
<feature type="domain" description="DUF403" evidence="1">
    <location>
        <begin position="489"/>
        <end position="769"/>
    </location>
</feature>
<organism evidence="3 4">
    <name type="scientific">Tianweitania populi</name>
    <dbReference type="NCBI Taxonomy" id="1607949"/>
    <lineage>
        <taxon>Bacteria</taxon>
        <taxon>Pseudomonadati</taxon>
        <taxon>Pseudomonadota</taxon>
        <taxon>Alphaproteobacteria</taxon>
        <taxon>Hyphomicrobiales</taxon>
        <taxon>Phyllobacteriaceae</taxon>
        <taxon>Tianweitania</taxon>
    </lineage>
</organism>
<dbReference type="PANTHER" id="PTHR34595:SF2">
    <property type="entry name" value="BLR2978 PROTEIN"/>
    <property type="match status" value="1"/>
</dbReference>
<comment type="caution">
    <text evidence="3">The sequence shown here is derived from an EMBL/GenBank/DDBJ whole genome shotgun (WGS) entry which is preliminary data.</text>
</comment>
<protein>
    <recommendedName>
        <fullName evidence="5">DUF403 domain-containing protein</fullName>
    </recommendedName>
</protein>
<accession>A0A8J3DZC0</accession>
<dbReference type="Gene3D" id="3.40.50.11290">
    <property type="match status" value="1"/>
</dbReference>
<dbReference type="SUPFAM" id="SSF56059">
    <property type="entry name" value="Glutathione synthetase ATP-binding domain-like"/>
    <property type="match status" value="1"/>
</dbReference>
<gene>
    <name evidence="3" type="ORF">GCM10016234_25140</name>
</gene>
<evidence type="ECO:0000313" key="4">
    <source>
        <dbReference type="Proteomes" id="UP000630142"/>
    </source>
</evidence>
<evidence type="ECO:0008006" key="5">
    <source>
        <dbReference type="Google" id="ProtNLM"/>
    </source>
</evidence>
<reference evidence="3" key="1">
    <citation type="journal article" date="2014" name="Int. J. Syst. Evol. Microbiol.">
        <title>Complete genome sequence of Corynebacterium casei LMG S-19264T (=DSM 44701T), isolated from a smear-ripened cheese.</title>
        <authorList>
            <consortium name="US DOE Joint Genome Institute (JGI-PGF)"/>
            <person name="Walter F."/>
            <person name="Albersmeier A."/>
            <person name="Kalinowski J."/>
            <person name="Ruckert C."/>
        </authorList>
    </citation>
    <scope>NUCLEOTIDE SEQUENCE</scope>
    <source>
        <strain evidence="3">KCTC 42249</strain>
    </source>
</reference>
<dbReference type="InterPro" id="IPR007296">
    <property type="entry name" value="DUF403"/>
</dbReference>
<reference evidence="3" key="2">
    <citation type="submission" date="2020-09" db="EMBL/GenBank/DDBJ databases">
        <authorList>
            <person name="Sun Q."/>
            <person name="Kim S."/>
        </authorList>
    </citation>
    <scope>NUCLEOTIDE SEQUENCE</scope>
    <source>
        <strain evidence="3">KCTC 42249</strain>
    </source>
</reference>
<dbReference type="InterPro" id="IPR025841">
    <property type="entry name" value="CP_ATPgrasp_2"/>
</dbReference>
<evidence type="ECO:0000259" key="2">
    <source>
        <dbReference type="Pfam" id="PF14403"/>
    </source>
</evidence>
<dbReference type="Pfam" id="PF04168">
    <property type="entry name" value="Alpha-E"/>
    <property type="match status" value="1"/>
</dbReference>
<evidence type="ECO:0000259" key="1">
    <source>
        <dbReference type="Pfam" id="PF04168"/>
    </source>
</evidence>
<dbReference type="InterPro" id="IPR051680">
    <property type="entry name" value="ATP-dep_Glu-Cys_Ligase-2"/>
</dbReference>
<proteinExistence type="predicted"/>
<dbReference type="Pfam" id="PF14403">
    <property type="entry name" value="CP_ATPgrasp_2"/>
    <property type="match status" value="1"/>
</dbReference>
<dbReference type="PANTHER" id="PTHR34595">
    <property type="entry name" value="BLR5612 PROTEIN"/>
    <property type="match status" value="1"/>
</dbReference>
<name>A0A8J3DZC0_9HYPH</name>
<evidence type="ECO:0000313" key="3">
    <source>
        <dbReference type="EMBL" id="GHD16721.1"/>
    </source>
</evidence>
<dbReference type="Proteomes" id="UP000630142">
    <property type="component" value="Unassembled WGS sequence"/>
</dbReference>
<keyword evidence="4" id="KW-1185">Reference proteome</keyword>
<sequence>MAADGTVRPAWQPLMDALNGLKADEISRRFARADRYLSDAGVFYRLYNGGGATERQWPLSHLPLILDEAEWQAIAAGLVQRADLLEALCADIYGDNRMVAEGLLPPELIADNPEWLRPMVGHTPSGGHFLHFVGFELGRDRDGRWRVLGDRTQAPSGAGFALENRVAITRAFGDTHSAMNVHRLAGFFRDFREHLSGLRRSADEAIAIITPGPLNDTYFEHAYIARYLGFPLLEGEDLAVVDGKVNVRTVSGLKPLGVLWRRLDAAFTDPLEFRADSRIGTPGLAGALRDKQAAMVNALGSGILETRALLAFLPALAERLVGEDLKLPNIATWWCGQPAEANFVRERFDDLLIGSAFATGLPVEDGITKLGAAMTPTTRQAALRDLASNGKSTVGQEAIALSTMPVNLRSRLVPRPVVLRVYAARTADGWTIMPGGLARIAQTTDPAAIALQRGGRVADVWVTSPKPVDQVTLMSREGDEVVRTPQGLLPSRTADNLFWLGRYVERAEDTVRILRAYNSRLAERPDDRSGLLAMTAGYLKPLGTDPTRGIPVSLVDAIDDVQHTAARVRDRFSPDGWLALRDLSKAVGQFAPKIQPGDDAARAMTVILRKLTGFSGLVHENMVRFTGWRFLEIGRRLERAIQMARLIDTFADRDAPDGALDMLLEIGDSTITHRRRYSMTFRALSHIDLLALDPLNPRSILFQLAELKAQIELLPPRGETSARSPLRLEALRLHTSLAVREPAAVDRAVLDTLRSDLAGLSNLLTATYFR</sequence>